<keyword evidence="11" id="KW-1185">Reference proteome</keyword>
<feature type="repeat" description="Pumilio" evidence="7">
    <location>
        <begin position="766"/>
        <end position="801"/>
    </location>
</feature>
<dbReference type="SMART" id="SM00025">
    <property type="entry name" value="Pumilio"/>
    <property type="match status" value="8"/>
</dbReference>
<dbReference type="InterPro" id="IPR033712">
    <property type="entry name" value="Pumilio_RNA-bd"/>
</dbReference>
<dbReference type="Gramene" id="KMS98328">
    <property type="protein sequence ID" value="KMS98328"/>
    <property type="gene ID" value="BVRB_4g093430"/>
</dbReference>
<evidence type="ECO:0000259" key="9">
    <source>
        <dbReference type="PROSITE" id="PS50303"/>
    </source>
</evidence>
<dbReference type="eggNOG" id="KOG1488">
    <property type="taxonomic scope" value="Eukaryota"/>
</dbReference>
<dbReference type="InterPro" id="IPR016024">
    <property type="entry name" value="ARM-type_fold"/>
</dbReference>
<feature type="repeat" description="Pumilio" evidence="7">
    <location>
        <begin position="802"/>
        <end position="837"/>
    </location>
</feature>
<evidence type="ECO:0000256" key="6">
    <source>
        <dbReference type="ARBA" id="ARBA00055193"/>
    </source>
</evidence>
<evidence type="ECO:0000313" key="11">
    <source>
        <dbReference type="Proteomes" id="UP000035740"/>
    </source>
</evidence>
<keyword evidence="2" id="KW-0963">Cytoplasm</keyword>
<protein>
    <recommendedName>
        <fullName evidence="9">PUM-HD domain-containing protein</fullName>
    </recommendedName>
</protein>
<dbReference type="CDD" id="cd07920">
    <property type="entry name" value="Pumilio"/>
    <property type="match status" value="1"/>
</dbReference>
<dbReference type="EMBL" id="KQ090256">
    <property type="protein sequence ID" value="KMS98328.1"/>
    <property type="molecule type" value="Genomic_DNA"/>
</dbReference>
<feature type="region of interest" description="Disordered" evidence="8">
    <location>
        <begin position="907"/>
        <end position="927"/>
    </location>
</feature>
<keyword evidence="5" id="KW-0694">RNA-binding</keyword>
<comment type="subcellular location">
    <subcellularLocation>
        <location evidence="1">Cytoplasm</location>
    </subcellularLocation>
</comment>
<organism evidence="10 11">
    <name type="scientific">Beta vulgaris subsp. vulgaris</name>
    <name type="common">Beet</name>
    <dbReference type="NCBI Taxonomy" id="3555"/>
    <lineage>
        <taxon>Eukaryota</taxon>
        <taxon>Viridiplantae</taxon>
        <taxon>Streptophyta</taxon>
        <taxon>Embryophyta</taxon>
        <taxon>Tracheophyta</taxon>
        <taxon>Spermatophyta</taxon>
        <taxon>Magnoliopsida</taxon>
        <taxon>eudicotyledons</taxon>
        <taxon>Gunneridae</taxon>
        <taxon>Pentapetalae</taxon>
        <taxon>Caryophyllales</taxon>
        <taxon>Chenopodiaceae</taxon>
        <taxon>Betoideae</taxon>
        <taxon>Beta</taxon>
    </lineage>
</organism>
<gene>
    <name evidence="10" type="ORF">BVRB_4g093430</name>
</gene>
<feature type="repeat" description="Pumilio" evidence="7">
    <location>
        <begin position="657"/>
        <end position="692"/>
    </location>
</feature>
<dbReference type="GO" id="GO:0005737">
    <property type="term" value="C:cytoplasm"/>
    <property type="evidence" value="ECO:0007669"/>
    <property type="project" value="UniProtKB-SubCell"/>
</dbReference>
<proteinExistence type="predicted"/>
<dbReference type="OrthoDB" id="668540at2759"/>
<dbReference type="Pfam" id="PF00806">
    <property type="entry name" value="PUF"/>
    <property type="match status" value="8"/>
</dbReference>
<feature type="repeat" description="Pumilio" evidence="7">
    <location>
        <begin position="585"/>
        <end position="620"/>
    </location>
</feature>
<accession>A0A0J8BE25</accession>
<dbReference type="PANTHER" id="PTHR12537:SF119">
    <property type="entry name" value="PUMILIO HOMOLOG 6, CHLOROPLASTIC"/>
    <property type="match status" value="1"/>
</dbReference>
<dbReference type="AlphaFoldDB" id="A0A0J8BE25"/>
<dbReference type="PROSITE" id="PS50303">
    <property type="entry name" value="PUM_HD"/>
    <property type="match status" value="1"/>
</dbReference>
<evidence type="ECO:0000256" key="7">
    <source>
        <dbReference type="PROSITE-ProRule" id="PRU00317"/>
    </source>
</evidence>
<dbReference type="Proteomes" id="UP000035740">
    <property type="component" value="Unassembled WGS sequence"/>
</dbReference>
<dbReference type="PANTHER" id="PTHR12537">
    <property type="entry name" value="RNA BINDING PROTEIN PUMILIO-RELATED"/>
    <property type="match status" value="1"/>
</dbReference>
<feature type="domain" description="PUM-HD" evidence="9">
    <location>
        <begin position="565"/>
        <end position="905"/>
    </location>
</feature>
<feature type="repeat" description="Pumilio" evidence="7">
    <location>
        <begin position="621"/>
        <end position="656"/>
    </location>
</feature>
<evidence type="ECO:0000256" key="5">
    <source>
        <dbReference type="ARBA" id="ARBA00022884"/>
    </source>
</evidence>
<dbReference type="GO" id="GO:0006417">
    <property type="term" value="P:regulation of translation"/>
    <property type="evidence" value="ECO:0007669"/>
    <property type="project" value="UniProtKB-KW"/>
</dbReference>
<evidence type="ECO:0000256" key="8">
    <source>
        <dbReference type="SAM" id="MobiDB-lite"/>
    </source>
</evidence>
<feature type="repeat" description="Pumilio" evidence="7">
    <location>
        <begin position="693"/>
        <end position="728"/>
    </location>
</feature>
<feature type="repeat" description="Pumilio" evidence="7">
    <location>
        <begin position="838"/>
        <end position="879"/>
    </location>
</feature>
<keyword evidence="3" id="KW-0677">Repeat</keyword>
<evidence type="ECO:0000313" key="10">
    <source>
        <dbReference type="EMBL" id="KMS98328.1"/>
    </source>
</evidence>
<evidence type="ECO:0000256" key="2">
    <source>
        <dbReference type="ARBA" id="ARBA00022490"/>
    </source>
</evidence>
<name>A0A0J8BE25_BETVV</name>
<evidence type="ECO:0000256" key="4">
    <source>
        <dbReference type="ARBA" id="ARBA00022845"/>
    </source>
</evidence>
<dbReference type="Gene3D" id="1.25.10.10">
    <property type="entry name" value="Leucine-rich Repeat Variant"/>
    <property type="match status" value="1"/>
</dbReference>
<feature type="compositionally biased region" description="Polar residues" evidence="8">
    <location>
        <begin position="534"/>
        <end position="546"/>
    </location>
</feature>
<dbReference type="InterPro" id="IPR011989">
    <property type="entry name" value="ARM-like"/>
</dbReference>
<dbReference type="FunFam" id="1.25.10.10:FF:000004">
    <property type="entry name" value="Pumilio homolog 1 isoform 2"/>
    <property type="match status" value="1"/>
</dbReference>
<dbReference type="KEGG" id="bvg:104907271"/>
<dbReference type="InterPro" id="IPR001313">
    <property type="entry name" value="Pumilio_RNA-bd_rpt"/>
</dbReference>
<feature type="region of interest" description="Disordered" evidence="8">
    <location>
        <begin position="521"/>
        <end position="552"/>
    </location>
</feature>
<sequence>MATESPIRMLESDESKKWLPSMDSMLFSSPFSNVSGQEGVSKVLKDSFVLDEQTRMVPNRSGSAPPTIEGSIAAFRSFMDQRHSSSTISSNEFLDSHESEEQMRTDPSYIAYYYANVNMNPRLPPPLISRENRHLVRLMGVFSGKKNSVTEGLLGTHKEEPEEAVSPRETYGDQKEIFLHGTTTFLAGNNGSKGDLIQVPSSVSSAAFEGEKDHDFGTVSTTDHIKMQESCLGSVGTNSSISTASYYRKTDVEDFASNQSNIGSDTSVVESRMKLLDVSSELIREDDQKRHGNLYLHDENRLLPHPSQDRTYQMPGFQTYAIPRGMYAVHQKLLPVHQPFMPNAGLVPPLYASTAAQMNSGNLFYPGVPPGFPSPQHSLGGYSVNSVFHPHFGGFLHDNAFPLPINAYPKAALNLSGDMNPYTSQILRPSFGGPLQGQCFQPLYEDAQRRVVQHQLGVLASRNSDATSLLGDMELNHPRIDKASISSPISGTRVSATFYGYPPSLGESQFAAPSPLLPGSSLSRNIHQGLGNDLSPSQQSPKSTAASYGWKGQRGAENIDTHIPKRHSFLELLKSYSSRMLELSDISGQIVEFSTDQHGSRFIQQKLENCGSDEKESVFNEVLPQASKLMTDVFGNYVVQKFFEHGTAEQRRKLAQQLTGQVLTLSLQMYGCRVIQKALEVIKLDQKVELVKELDGHVLRCVHDQNGNHVIQKCIESIPTEKIKFIISSFSGHIATLSCHPYGCRVIQRVLEHCSEEQISQRIVDEILESTSTLAQDPYGNYVTQHIMEMGKPHQRSQIIHKLAGQFVRLSQHKFASNVIEKCIKYSNALERDLIIQEILAQSGNNEAILMMMKDQYANYVVQKIFEIGSEKQKDTLRNCVQLHLPDLKKVSYAKHIVSRYEQLAEDSEQERKQCAKMADSIPSTSG</sequence>
<feature type="repeat" description="Pumilio" evidence="7">
    <location>
        <begin position="729"/>
        <end position="765"/>
    </location>
</feature>
<comment type="function">
    <text evidence="6">Sequence-specific RNA-binding protein that regulates translation and mRNA stability by binding the 3'-UTR of target mRNAs. Binds the APUM-binding elements (APBEs) in the 3'-UTR mRNA sequence of CLV1, PNH, WUS and FAS2.</text>
</comment>
<reference evidence="10 11" key="1">
    <citation type="journal article" date="2014" name="Nature">
        <title>The genome of the recently domesticated crop plant sugar beet (Beta vulgaris).</title>
        <authorList>
            <person name="Dohm J.C."/>
            <person name="Minoche A.E."/>
            <person name="Holtgrawe D."/>
            <person name="Capella-Gutierrez S."/>
            <person name="Zakrzewski F."/>
            <person name="Tafer H."/>
            <person name="Rupp O."/>
            <person name="Sorensen T.R."/>
            <person name="Stracke R."/>
            <person name="Reinhardt R."/>
            <person name="Goesmann A."/>
            <person name="Kraft T."/>
            <person name="Schulz B."/>
            <person name="Stadler P.F."/>
            <person name="Schmidt T."/>
            <person name="Gabaldon T."/>
            <person name="Lehrach H."/>
            <person name="Weisshaar B."/>
            <person name="Himmelbauer H."/>
        </authorList>
    </citation>
    <scope>NUCLEOTIDE SEQUENCE [LARGE SCALE GENOMIC DNA]</scope>
    <source>
        <tissue evidence="10">Taproot</tissue>
    </source>
</reference>
<dbReference type="OMA" id="ANMIQRP"/>
<dbReference type="SUPFAM" id="SSF48371">
    <property type="entry name" value="ARM repeat"/>
    <property type="match status" value="1"/>
</dbReference>
<evidence type="ECO:0000256" key="3">
    <source>
        <dbReference type="ARBA" id="ARBA00022737"/>
    </source>
</evidence>
<dbReference type="PROSITE" id="PS50302">
    <property type="entry name" value="PUM"/>
    <property type="match status" value="8"/>
</dbReference>
<dbReference type="GO" id="GO:0003729">
    <property type="term" value="F:mRNA binding"/>
    <property type="evidence" value="ECO:0007669"/>
    <property type="project" value="TreeGrafter"/>
</dbReference>
<evidence type="ECO:0000256" key="1">
    <source>
        <dbReference type="ARBA" id="ARBA00004496"/>
    </source>
</evidence>
<dbReference type="InterPro" id="IPR033133">
    <property type="entry name" value="PUM-HD"/>
</dbReference>
<keyword evidence="4" id="KW-0810">Translation regulation</keyword>